<accession>A0AA39CEA8</accession>
<evidence type="ECO:0000313" key="3">
    <source>
        <dbReference type="Proteomes" id="UP001172673"/>
    </source>
</evidence>
<protein>
    <submittedName>
        <fullName evidence="2">Uncharacterized protein</fullName>
    </submittedName>
</protein>
<evidence type="ECO:0000313" key="2">
    <source>
        <dbReference type="EMBL" id="KAJ9605032.1"/>
    </source>
</evidence>
<comment type="caution">
    <text evidence="2">The sequence shown here is derived from an EMBL/GenBank/DDBJ whole genome shotgun (WGS) entry which is preliminary data.</text>
</comment>
<evidence type="ECO:0000256" key="1">
    <source>
        <dbReference type="SAM" id="MobiDB-lite"/>
    </source>
</evidence>
<keyword evidence="3" id="KW-1185">Reference proteome</keyword>
<dbReference type="AlphaFoldDB" id="A0AA39CEA8"/>
<dbReference type="EMBL" id="JAPDRK010000017">
    <property type="protein sequence ID" value="KAJ9605032.1"/>
    <property type="molecule type" value="Genomic_DNA"/>
</dbReference>
<gene>
    <name evidence="2" type="ORF">H2200_010421</name>
</gene>
<organism evidence="2 3">
    <name type="scientific">Cladophialophora chaetospira</name>
    <dbReference type="NCBI Taxonomy" id="386627"/>
    <lineage>
        <taxon>Eukaryota</taxon>
        <taxon>Fungi</taxon>
        <taxon>Dikarya</taxon>
        <taxon>Ascomycota</taxon>
        <taxon>Pezizomycotina</taxon>
        <taxon>Eurotiomycetes</taxon>
        <taxon>Chaetothyriomycetidae</taxon>
        <taxon>Chaetothyriales</taxon>
        <taxon>Herpotrichiellaceae</taxon>
        <taxon>Cladophialophora</taxon>
    </lineage>
</organism>
<name>A0AA39CEA8_9EURO</name>
<sequence length="261" mass="29744">MDSFDFFYIDSHRPDPHPLTKVDFFHAKHRALKEANAVAAARGLPPRKSAALYIDMAVVRNFDHYDDIGVTPDDPVARDLVRRQELEAVQAERQGKIEEEAREEAREKHKIAAKEAREARLEQSRRVETLRAEEELQRAKARLKTMRRVREDFSRQSRPGKSGAVAAPAIHAPRNKKRKQAEVEANEEASKKVAVEPVVDNSKEQEAFDEWLARIPMPSIEFDNDQENSPSQGRKRRAILDSDDEEEMSPSTAIKSEADIA</sequence>
<dbReference type="Proteomes" id="UP001172673">
    <property type="component" value="Unassembled WGS sequence"/>
</dbReference>
<reference evidence="2" key="1">
    <citation type="submission" date="2022-10" db="EMBL/GenBank/DDBJ databases">
        <title>Culturing micro-colonial fungi from biological soil crusts in the Mojave desert and describing Neophaeococcomyces mojavensis, and introducing the new genera and species Taxawa tesnikishii.</title>
        <authorList>
            <person name="Kurbessoian T."/>
            <person name="Stajich J.E."/>
        </authorList>
    </citation>
    <scope>NUCLEOTIDE SEQUENCE</scope>
    <source>
        <strain evidence="2">TK_41</strain>
    </source>
</reference>
<proteinExistence type="predicted"/>
<feature type="region of interest" description="Disordered" evidence="1">
    <location>
        <begin position="148"/>
        <end position="261"/>
    </location>
</feature>